<organism evidence="2 3">
    <name type="scientific">Actinomycetospora termitidis</name>
    <dbReference type="NCBI Taxonomy" id="3053470"/>
    <lineage>
        <taxon>Bacteria</taxon>
        <taxon>Bacillati</taxon>
        <taxon>Actinomycetota</taxon>
        <taxon>Actinomycetes</taxon>
        <taxon>Pseudonocardiales</taxon>
        <taxon>Pseudonocardiaceae</taxon>
        <taxon>Actinomycetospora</taxon>
    </lineage>
</organism>
<gene>
    <name evidence="2" type="ORF">QRT03_25440</name>
</gene>
<accession>A0ABT7MF89</accession>
<dbReference type="Proteomes" id="UP001231924">
    <property type="component" value="Unassembled WGS sequence"/>
</dbReference>
<dbReference type="Pfam" id="PF12802">
    <property type="entry name" value="MarR_2"/>
    <property type="match status" value="1"/>
</dbReference>
<dbReference type="SUPFAM" id="SSF46785">
    <property type="entry name" value="Winged helix' DNA-binding domain"/>
    <property type="match status" value="1"/>
</dbReference>
<protein>
    <submittedName>
        <fullName evidence="2">Helix-turn-helix domain-containing protein</fullName>
    </submittedName>
</protein>
<proteinExistence type="predicted"/>
<comment type="caution">
    <text evidence="2">The sequence shown here is derived from an EMBL/GenBank/DDBJ whole genome shotgun (WGS) entry which is preliminary data.</text>
</comment>
<dbReference type="InterPro" id="IPR036390">
    <property type="entry name" value="WH_DNA-bd_sf"/>
</dbReference>
<dbReference type="InterPro" id="IPR036388">
    <property type="entry name" value="WH-like_DNA-bd_sf"/>
</dbReference>
<sequence>MDGRERGELERVRRAAGDELAALVLDDVVPLVNRLRLLAAGRLGLTVHELACLEYLRVAGPLTTDLLADRTGLTRGALSKLLRRLEREGHLERAPDPHHLQRFVVTLVPHQQRDDEDDRLRFLVRRAMKSAAGHARLERRSALADTVGLVRILVDALHEATLGARMSLRARRLHAQRLRQPPPVLD</sequence>
<evidence type="ECO:0000313" key="2">
    <source>
        <dbReference type="EMBL" id="MDL5159336.1"/>
    </source>
</evidence>
<dbReference type="RefSeq" id="WP_286055920.1">
    <property type="nucleotide sequence ID" value="NZ_JASVWF010000007.1"/>
</dbReference>
<reference evidence="2 3" key="1">
    <citation type="submission" date="2023-06" db="EMBL/GenBank/DDBJ databases">
        <title>Actinomycetospora Odt1-22.</title>
        <authorList>
            <person name="Supong K."/>
        </authorList>
    </citation>
    <scope>NUCLEOTIDE SEQUENCE [LARGE SCALE GENOMIC DNA]</scope>
    <source>
        <strain evidence="2 3">Odt1-22</strain>
    </source>
</reference>
<evidence type="ECO:0000313" key="3">
    <source>
        <dbReference type="Proteomes" id="UP001231924"/>
    </source>
</evidence>
<dbReference type="InterPro" id="IPR000835">
    <property type="entry name" value="HTH_MarR-typ"/>
</dbReference>
<feature type="domain" description="HTH marR-type" evidence="1">
    <location>
        <begin position="43"/>
        <end position="99"/>
    </location>
</feature>
<keyword evidence="3" id="KW-1185">Reference proteome</keyword>
<name>A0ABT7MF89_9PSEU</name>
<dbReference type="EMBL" id="JASVWF010000007">
    <property type="protein sequence ID" value="MDL5159336.1"/>
    <property type="molecule type" value="Genomic_DNA"/>
</dbReference>
<dbReference type="Gene3D" id="1.10.10.10">
    <property type="entry name" value="Winged helix-like DNA-binding domain superfamily/Winged helix DNA-binding domain"/>
    <property type="match status" value="1"/>
</dbReference>
<evidence type="ECO:0000259" key="1">
    <source>
        <dbReference type="Pfam" id="PF12802"/>
    </source>
</evidence>